<protein>
    <recommendedName>
        <fullName evidence="3">HPt domain-containing protein</fullName>
    </recommendedName>
</protein>
<sequence length="120" mass="14180">MNRVIEALEQEHCDVEDALKRCMNMEDLYLELLELFAQDDQIDRLLEAYENKEAADVFFHSHTLKGVYTNLGMKHLFELDEPIVERTRDKQPDSVFGLEENVRALYEEHKRIAAIIRENI</sequence>
<evidence type="ECO:0008006" key="3">
    <source>
        <dbReference type="Google" id="ProtNLM"/>
    </source>
</evidence>
<organism evidence="1 2">
    <name type="scientific">Candidatus Anaerobutyricum stercoripullorum</name>
    <dbReference type="NCBI Taxonomy" id="2838456"/>
    <lineage>
        <taxon>Bacteria</taxon>
        <taxon>Bacillati</taxon>
        <taxon>Bacillota</taxon>
        <taxon>Clostridia</taxon>
        <taxon>Lachnospirales</taxon>
        <taxon>Lachnospiraceae</taxon>
        <taxon>Anaerobutyricum</taxon>
    </lineage>
</organism>
<evidence type="ECO:0000313" key="1">
    <source>
        <dbReference type="EMBL" id="HIX72005.1"/>
    </source>
</evidence>
<accession>A0A9D1X5P9</accession>
<dbReference type="GO" id="GO:0000160">
    <property type="term" value="P:phosphorelay signal transduction system"/>
    <property type="evidence" value="ECO:0007669"/>
    <property type="project" value="InterPro"/>
</dbReference>
<proteinExistence type="predicted"/>
<dbReference type="SUPFAM" id="SSF47226">
    <property type="entry name" value="Histidine-containing phosphotransfer domain, HPT domain"/>
    <property type="match status" value="1"/>
</dbReference>
<reference evidence="1" key="2">
    <citation type="submission" date="2021-04" db="EMBL/GenBank/DDBJ databases">
        <authorList>
            <person name="Gilroy R."/>
        </authorList>
    </citation>
    <scope>NUCLEOTIDE SEQUENCE</scope>
    <source>
        <strain evidence="1">ChiSxjej3B15-1167</strain>
    </source>
</reference>
<dbReference type="Gene3D" id="1.20.120.160">
    <property type="entry name" value="HPT domain"/>
    <property type="match status" value="1"/>
</dbReference>
<reference evidence="1" key="1">
    <citation type="journal article" date="2021" name="PeerJ">
        <title>Extensive microbial diversity within the chicken gut microbiome revealed by metagenomics and culture.</title>
        <authorList>
            <person name="Gilroy R."/>
            <person name="Ravi A."/>
            <person name="Getino M."/>
            <person name="Pursley I."/>
            <person name="Horton D.L."/>
            <person name="Alikhan N.F."/>
            <person name="Baker D."/>
            <person name="Gharbi K."/>
            <person name="Hall N."/>
            <person name="Watson M."/>
            <person name="Adriaenssens E.M."/>
            <person name="Foster-Nyarko E."/>
            <person name="Jarju S."/>
            <person name="Secka A."/>
            <person name="Antonio M."/>
            <person name="Oren A."/>
            <person name="Chaudhuri R.R."/>
            <person name="La Ragione R."/>
            <person name="Hildebrand F."/>
            <person name="Pallen M.J."/>
        </authorList>
    </citation>
    <scope>NUCLEOTIDE SEQUENCE</scope>
    <source>
        <strain evidence="1">ChiSxjej3B15-1167</strain>
    </source>
</reference>
<name>A0A9D1X5P9_9FIRM</name>
<dbReference type="AlphaFoldDB" id="A0A9D1X5P9"/>
<comment type="caution">
    <text evidence="1">The sequence shown here is derived from an EMBL/GenBank/DDBJ whole genome shotgun (WGS) entry which is preliminary data.</text>
</comment>
<dbReference type="InterPro" id="IPR036641">
    <property type="entry name" value="HPT_dom_sf"/>
</dbReference>
<dbReference type="EMBL" id="DXEQ01000093">
    <property type="protein sequence ID" value="HIX72005.1"/>
    <property type="molecule type" value="Genomic_DNA"/>
</dbReference>
<dbReference type="Proteomes" id="UP000886805">
    <property type="component" value="Unassembled WGS sequence"/>
</dbReference>
<evidence type="ECO:0000313" key="2">
    <source>
        <dbReference type="Proteomes" id="UP000886805"/>
    </source>
</evidence>
<gene>
    <name evidence="1" type="ORF">H9849_03175</name>
</gene>